<dbReference type="PIRSF" id="PIRSF012608">
    <property type="entry name" value="UCP012608"/>
    <property type="match status" value="1"/>
</dbReference>
<dbReference type="Pfam" id="PF10094">
    <property type="entry name" value="DUF2332"/>
    <property type="match status" value="1"/>
</dbReference>
<organism evidence="1 2">
    <name type="scientific">Aurantiacibacter aquimixticola</name>
    <dbReference type="NCBI Taxonomy" id="1958945"/>
    <lineage>
        <taxon>Bacteria</taxon>
        <taxon>Pseudomonadati</taxon>
        <taxon>Pseudomonadota</taxon>
        <taxon>Alphaproteobacteria</taxon>
        <taxon>Sphingomonadales</taxon>
        <taxon>Erythrobacteraceae</taxon>
        <taxon>Aurantiacibacter</taxon>
    </lineage>
</organism>
<reference evidence="1 2" key="1">
    <citation type="journal article" date="2017" name="Int. J. Syst. Evol. Microbiol.">
        <title>Erythrobacter aquimixticola sp. nov., isolated from the junction between the ocean and a freshwater spring.</title>
        <authorList>
            <person name="Park S."/>
            <person name="Jung Y.T."/>
            <person name="Choi S.J."/>
            <person name="Yoon J.H."/>
        </authorList>
    </citation>
    <scope>NUCLEOTIDE SEQUENCE [LARGE SCALE GENOMIC DNA]</scope>
    <source>
        <strain evidence="1 2">JSSK-14</strain>
    </source>
</reference>
<accession>A0A419RQV6</accession>
<evidence type="ECO:0000313" key="1">
    <source>
        <dbReference type="EMBL" id="RJY08178.1"/>
    </source>
</evidence>
<keyword evidence="2" id="KW-1185">Reference proteome</keyword>
<comment type="caution">
    <text evidence="1">The sequence shown here is derived from an EMBL/GenBank/DDBJ whole genome shotgun (WGS) entry which is preliminary data.</text>
</comment>
<dbReference type="Proteomes" id="UP000285232">
    <property type="component" value="Unassembled WGS sequence"/>
</dbReference>
<protein>
    <submittedName>
        <fullName evidence="1">DUF2332 domain-containing protein</fullName>
    </submittedName>
</protein>
<sequence>MAESGVMAIGSVAEAIAWQADHAEQSGAQGTARVIRALIPVLESDTAVGRRMANWQGLTLEDAMPLRIAGGLHSLHLAGEEDRLGDIYAGLITDQGQVDALVGETVETFDYRLLPWLDRPPQTNVAGRSAMVMAALLWLGEHIAPRFELNEIGASAGINTMMGRFAFDLGGVTTGPSLSSLRIAPDWRGSPPPSKKVEIVGAKGCDVAPIDLTDLAQAERLRAYIWPEASERMARLDTAIAMAERAPPELVRQDAADFVTERLAAEQQDGVTRVLFHTVMWQYLPEATRDAITAAMEAAGANAAPERPLAWIMSETNRETFKQECRVRYWPGGAEWTMLAESHPHGTWVEWLV</sequence>
<dbReference type="RefSeq" id="WP_120047067.1">
    <property type="nucleotide sequence ID" value="NZ_RAHX01000001.1"/>
</dbReference>
<evidence type="ECO:0000313" key="2">
    <source>
        <dbReference type="Proteomes" id="UP000285232"/>
    </source>
</evidence>
<dbReference type="AlphaFoldDB" id="A0A419RQV6"/>
<dbReference type="OrthoDB" id="7666987at2"/>
<name>A0A419RQV6_9SPHN</name>
<dbReference type="InterPro" id="IPR011200">
    <property type="entry name" value="UCP012608"/>
</dbReference>
<gene>
    <name evidence="1" type="ORF">D6201_01325</name>
</gene>
<dbReference type="EMBL" id="RAHX01000001">
    <property type="protein sequence ID" value="RJY08178.1"/>
    <property type="molecule type" value="Genomic_DNA"/>
</dbReference>
<proteinExistence type="predicted"/>